<evidence type="ECO:0000256" key="6">
    <source>
        <dbReference type="HAMAP-Rule" id="MF_01978"/>
    </source>
</evidence>
<dbReference type="GO" id="GO:0006002">
    <property type="term" value="P:fructose 6-phosphate metabolic process"/>
    <property type="evidence" value="ECO:0007669"/>
    <property type="project" value="InterPro"/>
</dbReference>
<keyword evidence="2 6" id="KW-0808">Transferase</keyword>
<reference evidence="8" key="1">
    <citation type="submission" date="2020-10" db="EMBL/GenBank/DDBJ databases">
        <authorList>
            <person name="Gilroy R."/>
        </authorList>
    </citation>
    <scope>NUCLEOTIDE SEQUENCE</scope>
    <source>
        <strain evidence="8">ChiHcec3-6078</strain>
    </source>
</reference>
<dbReference type="PRINTS" id="PR00476">
    <property type="entry name" value="PHFRCTKINASE"/>
</dbReference>
<dbReference type="InterPro" id="IPR050929">
    <property type="entry name" value="PFKA"/>
</dbReference>
<keyword evidence="6" id="KW-0963">Cytoplasm</keyword>
<dbReference type="Gene3D" id="3.40.50.460">
    <property type="entry name" value="Phosphofructokinase domain"/>
    <property type="match status" value="1"/>
</dbReference>
<feature type="active site" description="Proton acceptor" evidence="6">
    <location>
        <position position="143"/>
    </location>
</feature>
<dbReference type="SUPFAM" id="SSF53784">
    <property type="entry name" value="Phosphofructokinase"/>
    <property type="match status" value="1"/>
</dbReference>
<reference evidence="8" key="2">
    <citation type="journal article" date="2021" name="PeerJ">
        <title>Extensive microbial diversity within the chicken gut microbiome revealed by metagenomics and culture.</title>
        <authorList>
            <person name="Gilroy R."/>
            <person name="Ravi A."/>
            <person name="Getino M."/>
            <person name="Pursley I."/>
            <person name="Horton D.L."/>
            <person name="Alikhan N.F."/>
            <person name="Baker D."/>
            <person name="Gharbi K."/>
            <person name="Hall N."/>
            <person name="Watson M."/>
            <person name="Adriaenssens E.M."/>
            <person name="Foster-Nyarko E."/>
            <person name="Jarju S."/>
            <person name="Secka A."/>
            <person name="Antonio M."/>
            <person name="Oren A."/>
            <person name="Chaudhuri R.R."/>
            <person name="La Ragione R."/>
            <person name="Hildebrand F."/>
            <person name="Pallen M.J."/>
        </authorList>
    </citation>
    <scope>NUCLEOTIDE SEQUENCE</scope>
    <source>
        <strain evidence="8">ChiHcec3-6078</strain>
    </source>
</reference>
<feature type="binding site" evidence="6">
    <location>
        <position position="11"/>
    </location>
    <ligand>
        <name>diphosphate</name>
        <dbReference type="ChEBI" id="CHEBI:33019"/>
    </ligand>
</feature>
<evidence type="ECO:0000256" key="2">
    <source>
        <dbReference type="ARBA" id="ARBA00022679"/>
    </source>
</evidence>
<accession>A0A9D1I0Q0</accession>
<comment type="cofactor">
    <cofactor evidence="1 6">
        <name>Mg(2+)</name>
        <dbReference type="ChEBI" id="CHEBI:18420"/>
    </cofactor>
</comment>
<evidence type="ECO:0000313" key="8">
    <source>
        <dbReference type="EMBL" id="HIU26236.1"/>
    </source>
</evidence>
<comment type="pathway">
    <text evidence="6">Carbohydrate degradation; glycolysis; D-glyceraldehyde 3-phosphate and glycerone phosphate from D-glucose: step 3/4.</text>
</comment>
<evidence type="ECO:0000256" key="3">
    <source>
        <dbReference type="ARBA" id="ARBA00022723"/>
    </source>
</evidence>
<sequence>MHNVLIGQSGGPTAVINASLYGAVSEAIKSKEVDRVYGMINGIEGFLEGAVLNFTKFSEGNENDIEKLKTTPASFLGSCRYKLPEDLNDEVYGRLFKEFKNMDIKTVIYIGGNDSMDTVAKLSAYAEKISSAISFIGVPKTIDNDLVCTDHTPGFGSTAKYVATAVREVILDAGVYTKPVVTIIELMGRHAGWVTASSALARTGYDSNPMLIYLPESSFSVEKFLEDVKKALKVQNSVVVCISEGIADGEGKFICEYGSEAAVDGFGHKMLTGGGKVLEELVKKEIGCKSRSIEFNLPQRCSAVLASARDIEEAAEAGRFGIKSGLEGKSGCMVAFERENKSDYRISLKLVDVSSVCNREKKFPDEWIISEGTDISQEFINYALPLIQGESCVPFEKGLPQYMRPAYKL</sequence>
<evidence type="ECO:0000259" key="7">
    <source>
        <dbReference type="Pfam" id="PF00365"/>
    </source>
</evidence>
<comment type="subunit">
    <text evidence="6">Homodimer.</text>
</comment>
<comment type="catalytic activity">
    <reaction evidence="6">
        <text>beta-D-fructose 6-phosphate + diphosphate = beta-D-fructose 1,6-bisphosphate + phosphate + H(+)</text>
        <dbReference type="Rhea" id="RHEA:13613"/>
        <dbReference type="ChEBI" id="CHEBI:15378"/>
        <dbReference type="ChEBI" id="CHEBI:32966"/>
        <dbReference type="ChEBI" id="CHEBI:33019"/>
        <dbReference type="ChEBI" id="CHEBI:43474"/>
        <dbReference type="ChEBI" id="CHEBI:57634"/>
        <dbReference type="EC" id="2.7.1.90"/>
    </reaction>
</comment>
<feature type="site" description="Important for catalytic activity and substrate specificity; stabilizes the transition state when the phosphoryl donor is PPi; prevents ATP from binding by mimicking the alpha-phosphate group of ATP" evidence="6">
    <location>
        <position position="114"/>
    </location>
</feature>
<keyword evidence="6" id="KW-0324">Glycolysis</keyword>
<comment type="function">
    <text evidence="6">Catalyzes the phosphorylation of D-fructose 6-phosphate, the first committing step of glycolysis. Uses inorganic phosphate (PPi) as phosphoryl donor instead of ATP like common ATP-dependent phosphofructokinases (ATP-PFKs), which renders the reaction reversible, and can thus function both in glycolysis and gluconeogenesis. Consistently, PPi-PFK can replace the enzymes of both the forward (ATP-PFK) and reverse (fructose-bisphosphatase (FBPase)) reactions.</text>
</comment>
<feature type="binding site" evidence="6">
    <location>
        <begin position="187"/>
        <end position="189"/>
    </location>
    <ligand>
        <name>substrate</name>
    </ligand>
</feature>
<dbReference type="AlphaFoldDB" id="A0A9D1I0Q0"/>
<dbReference type="InterPro" id="IPR022953">
    <property type="entry name" value="ATP_PFK"/>
</dbReference>
<proteinExistence type="inferred from homology"/>
<comment type="subcellular location">
    <subcellularLocation>
        <location evidence="6">Cytoplasm</location>
    </subcellularLocation>
</comment>
<comment type="caution">
    <text evidence="8">The sequence shown here is derived from an EMBL/GenBank/DDBJ whole genome shotgun (WGS) entry which is preliminary data.</text>
</comment>
<keyword evidence="3 6" id="KW-0479">Metal-binding</keyword>
<dbReference type="Proteomes" id="UP000824090">
    <property type="component" value="Unassembled WGS sequence"/>
</dbReference>
<dbReference type="GO" id="GO:0046872">
    <property type="term" value="F:metal ion binding"/>
    <property type="evidence" value="ECO:0007669"/>
    <property type="project" value="UniProtKB-KW"/>
</dbReference>
<dbReference type="GO" id="GO:0005737">
    <property type="term" value="C:cytoplasm"/>
    <property type="evidence" value="ECO:0007669"/>
    <property type="project" value="UniProtKB-SubCell"/>
</dbReference>
<comment type="similarity">
    <text evidence="6">Belongs to the phosphofructokinase type A (PFKA) family. PPi-dependent PFK group II subfamily. Clade 'B2' sub-subfamily.</text>
</comment>
<feature type="site" description="Important for catalytic activity; stabilizes the transition state when the phosphoryl donor is PPi" evidence="6">
    <location>
        <position position="140"/>
    </location>
</feature>
<dbReference type="InterPro" id="IPR011404">
    <property type="entry name" value="PPi-PFK"/>
</dbReference>
<dbReference type="Pfam" id="PF00365">
    <property type="entry name" value="PFK"/>
    <property type="match status" value="1"/>
</dbReference>
<evidence type="ECO:0000256" key="4">
    <source>
        <dbReference type="ARBA" id="ARBA00022777"/>
    </source>
</evidence>
<comment type="activity regulation">
    <text evidence="6">Non-allosteric.</text>
</comment>
<dbReference type="EC" id="2.7.1.90" evidence="6"/>
<dbReference type="HAMAP" id="MF_01978">
    <property type="entry name" value="Phosphofructokinase_II_B2"/>
    <property type="match status" value="1"/>
</dbReference>
<dbReference type="InterPro" id="IPR000023">
    <property type="entry name" value="Phosphofructokinase_dom"/>
</dbReference>
<evidence type="ECO:0000313" key="9">
    <source>
        <dbReference type="Proteomes" id="UP000824090"/>
    </source>
</evidence>
<dbReference type="PANTHER" id="PTHR45770">
    <property type="entry name" value="ATP-DEPENDENT 6-PHOSPHOFRUCTOKINASE 1"/>
    <property type="match status" value="1"/>
</dbReference>
<gene>
    <name evidence="6" type="primary">pfp</name>
    <name evidence="8" type="ORF">IAC50_07075</name>
</gene>
<dbReference type="Gene3D" id="3.40.50.450">
    <property type="match status" value="1"/>
</dbReference>
<keyword evidence="4 6" id="KW-0418">Kinase</keyword>
<dbReference type="NCBIfam" id="NF010675">
    <property type="entry name" value="PRK14072.1"/>
    <property type="match status" value="1"/>
</dbReference>
<dbReference type="InterPro" id="IPR035966">
    <property type="entry name" value="PKF_sf"/>
</dbReference>
<dbReference type="PIRSF" id="PIRSF036483">
    <property type="entry name" value="PFK_XF0274"/>
    <property type="match status" value="1"/>
</dbReference>
<dbReference type="EMBL" id="DVMP01000132">
    <property type="protein sequence ID" value="HIU26236.1"/>
    <property type="molecule type" value="Genomic_DNA"/>
</dbReference>
<dbReference type="GO" id="GO:0047334">
    <property type="term" value="F:diphosphate-fructose-6-phosphate 1-phosphotransferase activity"/>
    <property type="evidence" value="ECO:0007669"/>
    <property type="project" value="UniProtKB-EC"/>
</dbReference>
<organism evidence="8 9">
    <name type="scientific">Candidatus Allocopromorpha excrementigallinarum</name>
    <dbReference type="NCBI Taxonomy" id="2840742"/>
    <lineage>
        <taxon>Bacteria</taxon>
        <taxon>Bacillati</taxon>
        <taxon>Bacillota</taxon>
        <taxon>Clostridia</taxon>
        <taxon>Eubacteriales</taxon>
        <taxon>Eubacteriaceae</taxon>
        <taxon>Eubacteriaceae incertae sedis</taxon>
        <taxon>Candidatus Allocopromorpha</taxon>
    </lineage>
</organism>
<evidence type="ECO:0000256" key="1">
    <source>
        <dbReference type="ARBA" id="ARBA00001946"/>
    </source>
</evidence>
<protein>
    <recommendedName>
        <fullName evidence="6">Pyrophosphate--fructose 6-phosphate 1-phosphotransferase</fullName>
        <ecNumber evidence="6">2.7.1.90</ecNumber>
    </recommendedName>
    <alternativeName>
        <fullName evidence="6">6-phosphofructokinase, pyrophosphate dependent</fullName>
    </alternativeName>
    <alternativeName>
        <fullName evidence="6">PPi-dependent phosphofructokinase</fullName>
        <shortName evidence="6">PPi-PFK</shortName>
    </alternativeName>
    <alternativeName>
        <fullName evidence="6">Pyrophosphate-dependent 6-phosphofructose-1-kinase</fullName>
    </alternativeName>
</protein>
<comment type="caution">
    <text evidence="6">Lacks conserved residue(s) required for the propagation of feature annotation.</text>
</comment>
<keyword evidence="5 6" id="KW-0460">Magnesium</keyword>
<feature type="binding site" evidence="6">
    <location>
        <begin position="141"/>
        <end position="143"/>
    </location>
    <ligand>
        <name>substrate</name>
    </ligand>
</feature>
<feature type="binding site" evidence="6">
    <location>
        <position position="113"/>
    </location>
    <ligand>
        <name>Mg(2+)</name>
        <dbReference type="ChEBI" id="CHEBI:18420"/>
        <note>catalytic</note>
    </ligand>
</feature>
<feature type="domain" description="Phosphofructokinase" evidence="7">
    <location>
        <begin position="4"/>
        <end position="292"/>
    </location>
</feature>
<evidence type="ECO:0000256" key="5">
    <source>
        <dbReference type="ARBA" id="ARBA00022842"/>
    </source>
</evidence>
<name>A0A9D1I0Q0_9FIRM</name>
<feature type="binding site" evidence="6">
    <location>
        <position position="244"/>
    </location>
    <ligand>
        <name>substrate</name>
    </ligand>
</feature>
<dbReference type="GO" id="GO:0003872">
    <property type="term" value="F:6-phosphofructokinase activity"/>
    <property type="evidence" value="ECO:0007669"/>
    <property type="project" value="UniProtKB-UniRule"/>
</dbReference>